<feature type="region of interest" description="Disordered" evidence="1">
    <location>
        <begin position="284"/>
        <end position="319"/>
    </location>
</feature>
<name>A0A9X1LDM7_9PROT</name>
<evidence type="ECO:0000256" key="1">
    <source>
        <dbReference type="SAM" id="MobiDB-lite"/>
    </source>
</evidence>
<dbReference type="GO" id="GO:0044877">
    <property type="term" value="F:protein-containing complex binding"/>
    <property type="evidence" value="ECO:0007669"/>
    <property type="project" value="TreeGrafter"/>
</dbReference>
<comment type="caution">
    <text evidence="2">The sequence shown here is derived from an EMBL/GenBank/DDBJ whole genome shotgun (WGS) entry which is preliminary data.</text>
</comment>
<evidence type="ECO:0000313" key="2">
    <source>
        <dbReference type="EMBL" id="MCB4825475.1"/>
    </source>
</evidence>
<accession>A0A9X1LDM7</accession>
<dbReference type="AlphaFoldDB" id="A0A9X1LDM7"/>
<dbReference type="EMBL" id="JAJAQI010000104">
    <property type="protein sequence ID" value="MCB4825475.1"/>
    <property type="molecule type" value="Genomic_DNA"/>
</dbReference>
<sequence>MTVRGSGGVIHVIGATGRSGLALCRALAAAGEDFVPVLRDAARWQALGLPGMPRLADLRDPAALRAALRGAGRVAACTHARWTPAILAATEPATPLVLMGSTRRFSRWPDAHGDGVRAGEAALLASGRPGIMLHPTMIYGAEGENNVQRLAALMRRLPVAPLPAGGAALVQPIYQEDVTRCLLAALRRPLAGPETLVIAGPEPVPYREFLRQVARAAGLRPPPVLSIPAMPLRLLAPLSRLVPGLPTIGADEIRRLTEDKAFEIGPMRAALGVSPIPLAEGLARTFAAGPPERPGEGAGPGRPVDSMGRQDRRTDCVQP</sequence>
<evidence type="ECO:0000313" key="3">
    <source>
        <dbReference type="Proteomes" id="UP001139311"/>
    </source>
</evidence>
<dbReference type="Gene3D" id="3.40.50.720">
    <property type="entry name" value="NAD(P)-binding Rossmann-like Domain"/>
    <property type="match status" value="1"/>
</dbReference>
<reference evidence="2" key="1">
    <citation type="submission" date="2021-10" db="EMBL/GenBank/DDBJ databases">
        <title>Roseicella aerolatum sp. nov., isolated from aerosols of e-waste dismantling site.</title>
        <authorList>
            <person name="Qin T."/>
        </authorList>
    </citation>
    <scope>NUCLEOTIDE SEQUENCE</scope>
    <source>
        <strain evidence="2">GB24</strain>
    </source>
</reference>
<dbReference type="PANTHER" id="PTHR12126:SF11">
    <property type="entry name" value="NADH DEHYDROGENASE [UBIQUINONE] 1 ALPHA SUBCOMPLEX SUBUNIT 9, MITOCHONDRIAL"/>
    <property type="match status" value="1"/>
</dbReference>
<feature type="compositionally biased region" description="Basic and acidic residues" evidence="1">
    <location>
        <begin position="308"/>
        <end position="319"/>
    </location>
</feature>
<dbReference type="InterPro" id="IPR051207">
    <property type="entry name" value="ComplexI_NDUFA9_subunit"/>
</dbReference>
<proteinExistence type="predicted"/>
<dbReference type="PANTHER" id="PTHR12126">
    <property type="entry name" value="NADH-UBIQUINONE OXIDOREDUCTASE 39 KDA SUBUNIT-RELATED"/>
    <property type="match status" value="1"/>
</dbReference>
<dbReference type="RefSeq" id="WP_226614412.1">
    <property type="nucleotide sequence ID" value="NZ_JAJAQI010000104.1"/>
</dbReference>
<protein>
    <submittedName>
        <fullName evidence="2">NADH-ubiquinone oxidoreductase</fullName>
    </submittedName>
</protein>
<dbReference type="InterPro" id="IPR036291">
    <property type="entry name" value="NAD(P)-bd_dom_sf"/>
</dbReference>
<organism evidence="2 3">
    <name type="scientific">Roseicella aerolata</name>
    <dbReference type="NCBI Taxonomy" id="2883479"/>
    <lineage>
        <taxon>Bacteria</taxon>
        <taxon>Pseudomonadati</taxon>
        <taxon>Pseudomonadota</taxon>
        <taxon>Alphaproteobacteria</taxon>
        <taxon>Acetobacterales</taxon>
        <taxon>Roseomonadaceae</taxon>
        <taxon>Roseicella</taxon>
    </lineage>
</organism>
<keyword evidence="3" id="KW-1185">Reference proteome</keyword>
<gene>
    <name evidence="2" type="ORF">LHA35_27580</name>
</gene>
<dbReference type="Proteomes" id="UP001139311">
    <property type="component" value="Unassembled WGS sequence"/>
</dbReference>
<dbReference type="SUPFAM" id="SSF51735">
    <property type="entry name" value="NAD(P)-binding Rossmann-fold domains"/>
    <property type="match status" value="1"/>
</dbReference>